<accession>A0A2X4V1W8</accession>
<evidence type="ECO:0000256" key="1">
    <source>
        <dbReference type="SAM" id="MobiDB-lite"/>
    </source>
</evidence>
<name>A0A2X4V1W8_SERPL</name>
<dbReference type="PROSITE" id="PS00430">
    <property type="entry name" value="TONB_DEPENDENT_REC_1"/>
    <property type="match status" value="1"/>
</dbReference>
<feature type="compositionally biased region" description="Polar residues" evidence="1">
    <location>
        <begin position="53"/>
        <end position="62"/>
    </location>
</feature>
<gene>
    <name evidence="2" type="ORF">NCTC12961_04948</name>
</gene>
<evidence type="ECO:0000313" key="3">
    <source>
        <dbReference type="Proteomes" id="UP000248897"/>
    </source>
</evidence>
<reference evidence="2 3" key="1">
    <citation type="submission" date="2018-06" db="EMBL/GenBank/DDBJ databases">
        <authorList>
            <consortium name="Pathogen Informatics"/>
            <person name="Doyle S."/>
        </authorList>
    </citation>
    <scope>NUCLEOTIDE SEQUENCE [LARGE SCALE GENOMIC DNA]</scope>
    <source>
        <strain evidence="2 3">NCTC12961</strain>
    </source>
</reference>
<evidence type="ECO:0008006" key="4">
    <source>
        <dbReference type="Google" id="ProtNLM"/>
    </source>
</evidence>
<organism evidence="2 3">
    <name type="scientific">Serratia plymuthica</name>
    <dbReference type="NCBI Taxonomy" id="82996"/>
    <lineage>
        <taxon>Bacteria</taxon>
        <taxon>Pseudomonadati</taxon>
        <taxon>Pseudomonadota</taxon>
        <taxon>Gammaproteobacteria</taxon>
        <taxon>Enterobacterales</taxon>
        <taxon>Yersiniaceae</taxon>
        <taxon>Serratia</taxon>
    </lineage>
</organism>
<feature type="region of interest" description="Disordered" evidence="1">
    <location>
        <begin position="53"/>
        <end position="85"/>
    </location>
</feature>
<dbReference type="AlphaFoldDB" id="A0A2X4V1W8"/>
<dbReference type="Proteomes" id="UP000248897">
    <property type="component" value="Chromosome 1"/>
</dbReference>
<evidence type="ECO:0000313" key="2">
    <source>
        <dbReference type="EMBL" id="SQI45051.1"/>
    </source>
</evidence>
<proteinExistence type="predicted"/>
<sequence>MPTKRPFSPQAMKGRSPVSGLAITIAAALGTLAMPAFSAEANPVAKEDTLTVVGSSQPQQESAWGAGRHLRGQTQRHRYQNRYAD</sequence>
<dbReference type="InterPro" id="IPR010916">
    <property type="entry name" value="TonB_box_CS"/>
</dbReference>
<dbReference type="EMBL" id="LS483469">
    <property type="protein sequence ID" value="SQI45051.1"/>
    <property type="molecule type" value="Genomic_DNA"/>
</dbReference>
<protein>
    <recommendedName>
        <fullName evidence="4">Ferrichrome outer membrane transporter</fullName>
    </recommendedName>
</protein>
<feature type="compositionally biased region" description="Basic residues" evidence="1">
    <location>
        <begin position="68"/>
        <end position="85"/>
    </location>
</feature>